<evidence type="ECO:0000313" key="2">
    <source>
        <dbReference type="EMBL" id="GAB95030.1"/>
    </source>
</evidence>
<evidence type="ECO:0000259" key="1">
    <source>
        <dbReference type="PROSITE" id="PS50112"/>
    </source>
</evidence>
<dbReference type="InterPro" id="IPR000014">
    <property type="entry name" value="PAS"/>
</dbReference>
<dbReference type="eggNOG" id="COG5002">
    <property type="taxonomic scope" value="Bacteria"/>
</dbReference>
<dbReference type="PROSITE" id="PS50112">
    <property type="entry name" value="PAS"/>
    <property type="match status" value="1"/>
</dbReference>
<organism evidence="2 3">
    <name type="scientific">Kineosphaera limosa NBRC 100340</name>
    <dbReference type="NCBI Taxonomy" id="1184609"/>
    <lineage>
        <taxon>Bacteria</taxon>
        <taxon>Bacillati</taxon>
        <taxon>Actinomycetota</taxon>
        <taxon>Actinomycetes</taxon>
        <taxon>Micrococcales</taxon>
        <taxon>Dermatophilaceae</taxon>
        <taxon>Kineosphaera</taxon>
    </lineage>
</organism>
<comment type="caution">
    <text evidence="2">The sequence shown here is derived from an EMBL/GenBank/DDBJ whole genome shotgun (WGS) entry which is preliminary data.</text>
</comment>
<dbReference type="SMART" id="SM00091">
    <property type="entry name" value="PAS"/>
    <property type="match status" value="1"/>
</dbReference>
<dbReference type="Gene3D" id="3.30.450.20">
    <property type="entry name" value="PAS domain"/>
    <property type="match status" value="1"/>
</dbReference>
<name>K6W761_9MICO</name>
<dbReference type="Pfam" id="PF00989">
    <property type="entry name" value="PAS"/>
    <property type="match status" value="1"/>
</dbReference>
<proteinExistence type="predicted"/>
<dbReference type="STRING" id="1184609.KILIM_015_00920"/>
<dbReference type="Proteomes" id="UP000008366">
    <property type="component" value="Unassembled WGS sequence"/>
</dbReference>
<dbReference type="GO" id="GO:0006355">
    <property type="term" value="P:regulation of DNA-templated transcription"/>
    <property type="evidence" value="ECO:0007669"/>
    <property type="project" value="InterPro"/>
</dbReference>
<sequence length="88" mass="9768">MEDGLAERVVADLAERVIFADRGGVIRVWNASATANFGYTADEAIGQSLDLIIPERLREPHWRGYDAAIERRLAEVAERQARAQKGTS</sequence>
<dbReference type="InterPro" id="IPR013767">
    <property type="entry name" value="PAS_fold"/>
</dbReference>
<dbReference type="NCBIfam" id="TIGR00229">
    <property type="entry name" value="sensory_box"/>
    <property type="match status" value="1"/>
</dbReference>
<accession>K6W761</accession>
<dbReference type="OrthoDB" id="3687827at2"/>
<keyword evidence="3" id="KW-1185">Reference proteome</keyword>
<reference evidence="2 3" key="1">
    <citation type="submission" date="2012-08" db="EMBL/GenBank/DDBJ databases">
        <title>Whole genome shotgun sequence of Kineosphaera limosa NBRC 100340.</title>
        <authorList>
            <person name="Yoshida I."/>
            <person name="Isaki S."/>
            <person name="Hosoyama A."/>
            <person name="Tsuchikane K."/>
            <person name="Katsumata H."/>
            <person name="Ando Y."/>
            <person name="Ohji S."/>
            <person name="Hamada M."/>
            <person name="Tamura T."/>
            <person name="Yamazoe A."/>
            <person name="Yamazaki S."/>
            <person name="Fujita N."/>
        </authorList>
    </citation>
    <scope>NUCLEOTIDE SEQUENCE [LARGE SCALE GENOMIC DNA]</scope>
    <source>
        <strain evidence="2 3">NBRC 100340</strain>
    </source>
</reference>
<dbReference type="CDD" id="cd00130">
    <property type="entry name" value="PAS"/>
    <property type="match status" value="1"/>
</dbReference>
<dbReference type="AlphaFoldDB" id="K6W761"/>
<dbReference type="SUPFAM" id="SSF55785">
    <property type="entry name" value="PYP-like sensor domain (PAS domain)"/>
    <property type="match status" value="1"/>
</dbReference>
<dbReference type="EMBL" id="BAHD01000015">
    <property type="protein sequence ID" value="GAB95030.1"/>
    <property type="molecule type" value="Genomic_DNA"/>
</dbReference>
<gene>
    <name evidence="2" type="ORF">KILIM_015_00920</name>
</gene>
<evidence type="ECO:0000313" key="3">
    <source>
        <dbReference type="Proteomes" id="UP000008366"/>
    </source>
</evidence>
<dbReference type="RefSeq" id="WP_006591562.1">
    <property type="nucleotide sequence ID" value="NZ_BAHD01000015.1"/>
</dbReference>
<feature type="domain" description="PAS" evidence="1">
    <location>
        <begin position="2"/>
        <end position="55"/>
    </location>
</feature>
<dbReference type="InterPro" id="IPR035965">
    <property type="entry name" value="PAS-like_dom_sf"/>
</dbReference>
<protein>
    <recommendedName>
        <fullName evidence="1">PAS domain-containing protein</fullName>
    </recommendedName>
</protein>